<organism evidence="6 7">
    <name type="scientific">Anaerobutyricum hallii DSM 3353</name>
    <dbReference type="NCBI Taxonomy" id="411469"/>
    <lineage>
        <taxon>Bacteria</taxon>
        <taxon>Bacillati</taxon>
        <taxon>Bacillota</taxon>
        <taxon>Clostridia</taxon>
        <taxon>Lachnospirales</taxon>
        <taxon>Lachnospiraceae</taxon>
        <taxon>Anaerobutyricum</taxon>
    </lineage>
</organism>
<dbReference type="GO" id="GO:0003677">
    <property type="term" value="F:DNA binding"/>
    <property type="evidence" value="ECO:0007669"/>
    <property type="project" value="UniProtKB-KW"/>
</dbReference>
<dbReference type="Gene3D" id="1.10.10.60">
    <property type="entry name" value="Homeodomain-like"/>
    <property type="match status" value="1"/>
</dbReference>
<sequence>MQIFLCLYFHIYFFANIFTFYSVQIDTVSLILYNKLINTAWLWGKSMKNDKIIKIIRVAKKYYESHMDQKVIAQEEGMSVSTVSRMLKKAEEMGYIKITVEYPVLSNEELSASLKKKYNLEKVFLVPKLSDAPVAVQEDVCRAAAKDLSSYLNDGSIIGTAWGRTMKSFANYVSDLGVHNVKVVQINGKTNETSVPVGADDLSQAIARAGHGEAYVIPAPVAVDSAEIAEMLKKERNISAALTLARECQIALFGVGNLSRNTILYRSGSLKEEDFIELEEKGAVGDVCTCFFDARGEAVSSSFAKRRISITLEELKKIPCKIGVASGLEKKEALHAALLGEYINILYADEELGKELIAI</sequence>
<dbReference type="Pfam" id="PF04198">
    <property type="entry name" value="Sugar-bind"/>
    <property type="match status" value="1"/>
</dbReference>
<name>C0EWS7_9FIRM</name>
<evidence type="ECO:0000313" key="6">
    <source>
        <dbReference type="EMBL" id="EEG36274.1"/>
    </source>
</evidence>
<dbReference type="InterPro" id="IPR037171">
    <property type="entry name" value="NagB/RpiA_transferase-like"/>
</dbReference>
<dbReference type="InterPro" id="IPR051054">
    <property type="entry name" value="SorC_transcr_regulators"/>
</dbReference>
<comment type="similarity">
    <text evidence="1">Belongs to the SorC transcriptional regulatory family.</text>
</comment>
<keyword evidence="2" id="KW-0805">Transcription regulation</keyword>
<evidence type="ECO:0000259" key="5">
    <source>
        <dbReference type="Pfam" id="PF04198"/>
    </source>
</evidence>
<dbReference type="AlphaFoldDB" id="C0EWS7"/>
<evidence type="ECO:0000256" key="4">
    <source>
        <dbReference type="ARBA" id="ARBA00023163"/>
    </source>
</evidence>
<comment type="caution">
    <text evidence="6">The sequence shown here is derived from an EMBL/GenBank/DDBJ whole genome shotgun (WGS) entry which is preliminary data.</text>
</comment>
<gene>
    <name evidence="6" type="primary">deoR</name>
    <name evidence="6" type="ORF">EUBHAL_01866</name>
</gene>
<reference evidence="6 7" key="2">
    <citation type="submission" date="2009-02" db="EMBL/GenBank/DDBJ databases">
        <title>Draft genome sequence of Eubacterium hallii (DSM 3353).</title>
        <authorList>
            <person name="Sudarsanam P."/>
            <person name="Ley R."/>
            <person name="Guruge J."/>
            <person name="Turnbaugh P.J."/>
            <person name="Mahowald M."/>
            <person name="Liep D."/>
            <person name="Gordon J."/>
        </authorList>
    </citation>
    <scope>NUCLEOTIDE SEQUENCE [LARGE SCALE GENOMIC DNA]</scope>
    <source>
        <strain evidence="6 7">DSM 3353</strain>
    </source>
</reference>
<evidence type="ECO:0000313" key="7">
    <source>
        <dbReference type="Proteomes" id="UP000003174"/>
    </source>
</evidence>
<dbReference type="GO" id="GO:0030246">
    <property type="term" value="F:carbohydrate binding"/>
    <property type="evidence" value="ECO:0007669"/>
    <property type="project" value="InterPro"/>
</dbReference>
<dbReference type="PANTHER" id="PTHR34294">
    <property type="entry name" value="TRANSCRIPTIONAL REGULATOR-RELATED"/>
    <property type="match status" value="1"/>
</dbReference>
<dbReference type="SUPFAM" id="SSF100950">
    <property type="entry name" value="NagB/RpiA/CoA transferase-like"/>
    <property type="match status" value="1"/>
</dbReference>
<accession>C0EWS7</accession>
<reference evidence="6 7" key="1">
    <citation type="submission" date="2009-01" db="EMBL/GenBank/DDBJ databases">
        <authorList>
            <person name="Fulton L."/>
            <person name="Clifton S."/>
            <person name="Fulton B."/>
            <person name="Xu J."/>
            <person name="Minx P."/>
            <person name="Pepin K.H."/>
            <person name="Johnson M."/>
            <person name="Bhonagiri V."/>
            <person name="Nash W.E."/>
            <person name="Mardis E.R."/>
            <person name="Wilson R.K."/>
        </authorList>
    </citation>
    <scope>NUCLEOTIDE SEQUENCE [LARGE SCALE GENOMIC DNA]</scope>
    <source>
        <strain evidence="6 7">DSM 3353</strain>
    </source>
</reference>
<dbReference type="Proteomes" id="UP000003174">
    <property type="component" value="Unassembled WGS sequence"/>
</dbReference>
<dbReference type="eggNOG" id="COG2390">
    <property type="taxonomic scope" value="Bacteria"/>
</dbReference>
<proteinExistence type="inferred from homology"/>
<evidence type="ECO:0000256" key="1">
    <source>
        <dbReference type="ARBA" id="ARBA00010466"/>
    </source>
</evidence>
<dbReference type="EMBL" id="ACEP01000085">
    <property type="protein sequence ID" value="EEG36274.1"/>
    <property type="molecule type" value="Genomic_DNA"/>
</dbReference>
<dbReference type="Gene3D" id="3.40.50.1360">
    <property type="match status" value="1"/>
</dbReference>
<keyword evidence="4" id="KW-0804">Transcription</keyword>
<dbReference type="Pfam" id="PF13412">
    <property type="entry name" value="HTH_24"/>
    <property type="match status" value="1"/>
</dbReference>
<dbReference type="PANTHER" id="PTHR34294:SF1">
    <property type="entry name" value="TRANSCRIPTIONAL REGULATOR LSRR"/>
    <property type="match status" value="1"/>
</dbReference>
<protein>
    <submittedName>
        <fullName evidence="6">Deoxyribonucleoside regulator</fullName>
    </submittedName>
</protein>
<dbReference type="InterPro" id="IPR007324">
    <property type="entry name" value="Sugar-bd_dom_put"/>
</dbReference>
<feature type="domain" description="Sugar-binding" evidence="5">
    <location>
        <begin position="105"/>
        <end position="357"/>
    </location>
</feature>
<keyword evidence="3" id="KW-0238">DNA-binding</keyword>
<evidence type="ECO:0000256" key="3">
    <source>
        <dbReference type="ARBA" id="ARBA00023125"/>
    </source>
</evidence>
<evidence type="ECO:0000256" key="2">
    <source>
        <dbReference type="ARBA" id="ARBA00023015"/>
    </source>
</evidence>